<proteinExistence type="predicted"/>
<dbReference type="EMBL" id="JBAMMX010000028">
    <property type="protein sequence ID" value="KAK6911968.1"/>
    <property type="molecule type" value="Genomic_DNA"/>
</dbReference>
<name>A0AAN8UJW2_9MAGN</name>
<protein>
    <submittedName>
        <fullName evidence="1">Uncharacterized protein</fullName>
    </submittedName>
</protein>
<evidence type="ECO:0000313" key="1">
    <source>
        <dbReference type="EMBL" id="KAK6911968.1"/>
    </source>
</evidence>
<dbReference type="GO" id="GO:0009850">
    <property type="term" value="P:auxin metabolic process"/>
    <property type="evidence" value="ECO:0007669"/>
    <property type="project" value="TreeGrafter"/>
</dbReference>
<sequence>MSKKFNISLAAVLRCNATVDFLEEKPLFPPTINNKEPQGHFLQVAGDMLGVIPGYFCLVMLNNSGKLPSMHSLYFQINQDVLPYGAALHASVALTHHQPKIWLAGRKHYVELLFESLLIPANLTVPINKF</sequence>
<organism evidence="1 2">
    <name type="scientific">Dillenia turbinata</name>
    <dbReference type="NCBI Taxonomy" id="194707"/>
    <lineage>
        <taxon>Eukaryota</taxon>
        <taxon>Viridiplantae</taxon>
        <taxon>Streptophyta</taxon>
        <taxon>Embryophyta</taxon>
        <taxon>Tracheophyta</taxon>
        <taxon>Spermatophyta</taxon>
        <taxon>Magnoliopsida</taxon>
        <taxon>eudicotyledons</taxon>
        <taxon>Gunneridae</taxon>
        <taxon>Pentapetalae</taxon>
        <taxon>Dilleniales</taxon>
        <taxon>Dilleniaceae</taxon>
        <taxon>Dillenia</taxon>
    </lineage>
</organism>
<dbReference type="AlphaFoldDB" id="A0AAN8UJW2"/>
<dbReference type="InterPro" id="IPR017439">
    <property type="entry name" value="Amidohydrolase"/>
</dbReference>
<dbReference type="GO" id="GO:0005783">
    <property type="term" value="C:endoplasmic reticulum"/>
    <property type="evidence" value="ECO:0007669"/>
    <property type="project" value="TreeGrafter"/>
</dbReference>
<reference evidence="1 2" key="1">
    <citation type="submission" date="2023-12" db="EMBL/GenBank/DDBJ databases">
        <title>A high-quality genome assembly for Dillenia turbinata (Dilleniales).</title>
        <authorList>
            <person name="Chanderbali A."/>
        </authorList>
    </citation>
    <scope>NUCLEOTIDE SEQUENCE [LARGE SCALE GENOMIC DNA]</scope>
    <source>
        <strain evidence="1">LSX21</strain>
        <tissue evidence="1">Leaf</tissue>
    </source>
</reference>
<dbReference type="Gene3D" id="3.40.630.10">
    <property type="entry name" value="Zn peptidases"/>
    <property type="match status" value="1"/>
</dbReference>
<dbReference type="PANTHER" id="PTHR11014:SF55">
    <property type="entry name" value="IAA-AMINO ACID HYDROLASE ILR1-LIKE 4"/>
    <property type="match status" value="1"/>
</dbReference>
<dbReference type="PANTHER" id="PTHR11014">
    <property type="entry name" value="PEPTIDASE M20 FAMILY MEMBER"/>
    <property type="match status" value="1"/>
</dbReference>
<gene>
    <name evidence="1" type="ORF">RJ641_024061</name>
</gene>
<dbReference type="Proteomes" id="UP001370490">
    <property type="component" value="Unassembled WGS sequence"/>
</dbReference>
<comment type="caution">
    <text evidence="1">The sequence shown here is derived from an EMBL/GenBank/DDBJ whole genome shotgun (WGS) entry which is preliminary data.</text>
</comment>
<accession>A0AAN8UJW2</accession>
<evidence type="ECO:0000313" key="2">
    <source>
        <dbReference type="Proteomes" id="UP001370490"/>
    </source>
</evidence>
<dbReference type="GO" id="GO:0010179">
    <property type="term" value="F:IAA-Ala conjugate hydrolase activity"/>
    <property type="evidence" value="ECO:0007669"/>
    <property type="project" value="TreeGrafter"/>
</dbReference>
<keyword evidence="2" id="KW-1185">Reference proteome</keyword>